<accession>A0AA52EED8</accession>
<dbReference type="EC" id="1.1.1.133" evidence="3 6"/>
<comment type="similarity">
    <text evidence="2 6">Belongs to the dTDP-4-dehydrorhamnose reductase family.</text>
</comment>
<protein>
    <recommendedName>
        <fullName evidence="4 6">dTDP-4-dehydrorhamnose reductase</fullName>
        <ecNumber evidence="3 6">1.1.1.133</ecNumber>
    </recommendedName>
</protein>
<dbReference type="RefSeq" id="WP_310799029.1">
    <property type="nucleotide sequence ID" value="NZ_CP123872.1"/>
</dbReference>
<evidence type="ECO:0000256" key="1">
    <source>
        <dbReference type="ARBA" id="ARBA00004781"/>
    </source>
</evidence>
<evidence type="ECO:0000313" key="8">
    <source>
        <dbReference type="EMBL" id="WND03180.1"/>
    </source>
</evidence>
<evidence type="ECO:0000256" key="6">
    <source>
        <dbReference type="RuleBase" id="RU364082"/>
    </source>
</evidence>
<dbReference type="AlphaFoldDB" id="A0AA52EED8"/>
<dbReference type="InterPro" id="IPR005913">
    <property type="entry name" value="dTDP_dehydrorham_reduct"/>
</dbReference>
<evidence type="ECO:0000259" key="7">
    <source>
        <dbReference type="Pfam" id="PF04321"/>
    </source>
</evidence>
<organism evidence="8 9">
    <name type="scientific">Temperatibacter marinus</name>
    <dbReference type="NCBI Taxonomy" id="1456591"/>
    <lineage>
        <taxon>Bacteria</taxon>
        <taxon>Pseudomonadati</taxon>
        <taxon>Pseudomonadota</taxon>
        <taxon>Alphaproteobacteria</taxon>
        <taxon>Kordiimonadales</taxon>
        <taxon>Temperatibacteraceae</taxon>
        <taxon>Temperatibacter</taxon>
    </lineage>
</organism>
<dbReference type="EMBL" id="CP123872">
    <property type="protein sequence ID" value="WND03180.1"/>
    <property type="molecule type" value="Genomic_DNA"/>
</dbReference>
<feature type="domain" description="RmlD-like substrate binding" evidence="7">
    <location>
        <begin position="3"/>
        <end position="293"/>
    </location>
</feature>
<dbReference type="NCBIfam" id="TIGR01214">
    <property type="entry name" value="rmlD"/>
    <property type="match status" value="1"/>
</dbReference>
<dbReference type="PANTHER" id="PTHR10491">
    <property type="entry name" value="DTDP-4-DEHYDRORHAMNOSE REDUCTASE"/>
    <property type="match status" value="1"/>
</dbReference>
<dbReference type="GO" id="GO:0008831">
    <property type="term" value="F:dTDP-4-dehydrorhamnose reductase activity"/>
    <property type="evidence" value="ECO:0007669"/>
    <property type="project" value="UniProtKB-EC"/>
</dbReference>
<gene>
    <name evidence="8" type="primary">rfbD</name>
    <name evidence="8" type="ORF">QGN29_02210</name>
</gene>
<dbReference type="PANTHER" id="PTHR10491:SF4">
    <property type="entry name" value="METHIONINE ADENOSYLTRANSFERASE 2 SUBUNIT BETA"/>
    <property type="match status" value="1"/>
</dbReference>
<sequence>MTKLLVVGKTGQLASALNQLSPDFSLACHTIGRPEVDLFDEQGVFDAILAEKPSVLVNAAAYTQVDTAETDQKKAYAVNQHAVRQMAEAAKVLDIPFIHVSTDYVYDGQKQGSYLESDPTNPQGIYGHSKLAGEQDALATHDKVIILRTAWVYSAIGKNFVKTMLNLAEIKDSLGIVADQKGNPTSALDIAQAIFKIIIQITDNGWQSSYSGLYHLAGTGDTTWFGLACKTFALYSQKTSNKIPEVSAITTADYPTPAKRPENSCLNCQKLEDTFGIRLPNWEQSLEKCIHQLVES</sequence>
<name>A0AA52EED8_9PROT</name>
<dbReference type="InterPro" id="IPR036291">
    <property type="entry name" value="NAD(P)-bd_dom_sf"/>
</dbReference>
<dbReference type="Pfam" id="PF04321">
    <property type="entry name" value="RmlD_sub_bind"/>
    <property type="match status" value="1"/>
</dbReference>
<evidence type="ECO:0000256" key="5">
    <source>
        <dbReference type="ARBA" id="ARBA00048200"/>
    </source>
</evidence>
<dbReference type="Gene3D" id="3.90.25.10">
    <property type="entry name" value="UDP-galactose 4-epimerase, domain 1"/>
    <property type="match status" value="1"/>
</dbReference>
<comment type="pathway">
    <text evidence="1 6">Carbohydrate biosynthesis; dTDP-L-rhamnose biosynthesis.</text>
</comment>
<comment type="catalytic activity">
    <reaction evidence="5 6">
        <text>dTDP-beta-L-rhamnose + NADP(+) = dTDP-4-dehydro-beta-L-rhamnose + NADPH + H(+)</text>
        <dbReference type="Rhea" id="RHEA:21796"/>
        <dbReference type="ChEBI" id="CHEBI:15378"/>
        <dbReference type="ChEBI" id="CHEBI:57510"/>
        <dbReference type="ChEBI" id="CHEBI:57783"/>
        <dbReference type="ChEBI" id="CHEBI:58349"/>
        <dbReference type="ChEBI" id="CHEBI:62830"/>
        <dbReference type="EC" id="1.1.1.133"/>
    </reaction>
</comment>
<dbReference type="KEGG" id="tmk:QGN29_02210"/>
<dbReference type="CDD" id="cd05254">
    <property type="entry name" value="dTDP_HR_like_SDR_e"/>
    <property type="match status" value="1"/>
</dbReference>
<evidence type="ECO:0000256" key="2">
    <source>
        <dbReference type="ARBA" id="ARBA00010944"/>
    </source>
</evidence>
<keyword evidence="6" id="KW-0521">NADP</keyword>
<reference evidence="8" key="1">
    <citation type="submission" date="2023-04" db="EMBL/GenBank/DDBJ databases">
        <title>Complete genome sequence of Temperatibacter marinus.</title>
        <authorList>
            <person name="Rong J.-C."/>
            <person name="Yi M.-L."/>
            <person name="Zhao Q."/>
        </authorList>
    </citation>
    <scope>NUCLEOTIDE SEQUENCE</scope>
    <source>
        <strain evidence="8">NBRC 110045</strain>
    </source>
</reference>
<keyword evidence="9" id="KW-1185">Reference proteome</keyword>
<proteinExistence type="inferred from homology"/>
<evidence type="ECO:0000313" key="9">
    <source>
        <dbReference type="Proteomes" id="UP001268683"/>
    </source>
</evidence>
<evidence type="ECO:0000256" key="4">
    <source>
        <dbReference type="ARBA" id="ARBA00017099"/>
    </source>
</evidence>
<evidence type="ECO:0000256" key="3">
    <source>
        <dbReference type="ARBA" id="ARBA00012929"/>
    </source>
</evidence>
<keyword evidence="6 8" id="KW-0560">Oxidoreductase</keyword>
<dbReference type="SUPFAM" id="SSF51735">
    <property type="entry name" value="NAD(P)-binding Rossmann-fold domains"/>
    <property type="match status" value="1"/>
</dbReference>
<dbReference type="Gene3D" id="3.40.50.720">
    <property type="entry name" value="NAD(P)-binding Rossmann-like Domain"/>
    <property type="match status" value="1"/>
</dbReference>
<dbReference type="InterPro" id="IPR029903">
    <property type="entry name" value="RmlD-like-bd"/>
</dbReference>
<comment type="function">
    <text evidence="6">Catalyzes the reduction of dTDP-6-deoxy-L-lyxo-4-hexulose to yield dTDP-L-rhamnose.</text>
</comment>
<comment type="cofactor">
    <cofactor evidence="6">
        <name>Mg(2+)</name>
        <dbReference type="ChEBI" id="CHEBI:18420"/>
    </cofactor>
    <text evidence="6">Binds 1 Mg(2+) ion per monomer.</text>
</comment>
<dbReference type="Proteomes" id="UP001268683">
    <property type="component" value="Chromosome"/>
</dbReference>